<evidence type="ECO:0000313" key="1">
    <source>
        <dbReference type="EMBL" id="EAT78562.1"/>
    </source>
</evidence>
<accession>Q0U2Q8</accession>
<evidence type="ECO:0000313" key="2">
    <source>
        <dbReference type="Proteomes" id="UP000001055"/>
    </source>
</evidence>
<dbReference type="InParanoid" id="Q0U2Q8"/>
<dbReference type="Proteomes" id="UP000001055">
    <property type="component" value="Unassembled WGS sequence"/>
</dbReference>
<sequence length="52" mass="5952">MARGGSDNVDISASYVWPIAPVVSFWVGNDQCGLNDIFCFLFNNTIRYHKRR</sequence>
<organism evidence="1 2">
    <name type="scientific">Phaeosphaeria nodorum (strain SN15 / ATCC MYA-4574 / FGSC 10173)</name>
    <name type="common">Glume blotch fungus</name>
    <name type="synonym">Parastagonospora nodorum</name>
    <dbReference type="NCBI Taxonomy" id="321614"/>
    <lineage>
        <taxon>Eukaryota</taxon>
        <taxon>Fungi</taxon>
        <taxon>Dikarya</taxon>
        <taxon>Ascomycota</taxon>
        <taxon>Pezizomycotina</taxon>
        <taxon>Dothideomycetes</taxon>
        <taxon>Pleosporomycetidae</taxon>
        <taxon>Pleosporales</taxon>
        <taxon>Pleosporineae</taxon>
        <taxon>Phaeosphaeriaceae</taxon>
        <taxon>Parastagonospora</taxon>
    </lineage>
</organism>
<dbReference type="RefSeq" id="XP_001804137.1">
    <property type="nucleotide sequence ID" value="XM_001804085.1"/>
</dbReference>
<dbReference type="HOGENOM" id="CLU_3087992_0_0_1"/>
<dbReference type="KEGG" id="pno:SNOG_13937"/>
<dbReference type="AlphaFoldDB" id="Q0U2Q8"/>
<gene>
    <name evidence="1" type="ORF">SNOG_13937</name>
</gene>
<dbReference type="EMBL" id="CH445353">
    <property type="protein sequence ID" value="EAT78562.1"/>
    <property type="molecule type" value="Genomic_DNA"/>
</dbReference>
<name>Q0U2Q8_PHANO</name>
<reference evidence="2" key="1">
    <citation type="journal article" date="2007" name="Plant Cell">
        <title>Dothideomycete-plant interactions illuminated by genome sequencing and EST analysis of the wheat pathogen Stagonospora nodorum.</title>
        <authorList>
            <person name="Hane J.K."/>
            <person name="Lowe R.G."/>
            <person name="Solomon P.S."/>
            <person name="Tan K.C."/>
            <person name="Schoch C.L."/>
            <person name="Spatafora J.W."/>
            <person name="Crous P.W."/>
            <person name="Kodira C."/>
            <person name="Birren B.W."/>
            <person name="Galagan J.E."/>
            <person name="Torriani S.F."/>
            <person name="McDonald B.A."/>
            <person name="Oliver R.P."/>
        </authorList>
    </citation>
    <scope>NUCLEOTIDE SEQUENCE [LARGE SCALE GENOMIC DNA]</scope>
    <source>
        <strain evidence="2">SN15 / ATCC MYA-4574 / FGSC 10173</strain>
    </source>
</reference>
<dbReference type="GeneID" id="5981060"/>
<protein>
    <submittedName>
        <fullName evidence="1">Uncharacterized protein</fullName>
    </submittedName>
</protein>
<proteinExistence type="predicted"/>